<evidence type="ECO:0000313" key="1">
    <source>
        <dbReference type="EMBL" id="KAL0153018.1"/>
    </source>
</evidence>
<comment type="caution">
    <text evidence="1">The sequence shown here is derived from an EMBL/GenBank/DDBJ whole genome shotgun (WGS) entry which is preliminary data.</text>
</comment>
<gene>
    <name evidence="1" type="ORF">M9458_051617</name>
</gene>
<evidence type="ECO:0000313" key="2">
    <source>
        <dbReference type="Proteomes" id="UP001529510"/>
    </source>
</evidence>
<dbReference type="Proteomes" id="UP001529510">
    <property type="component" value="Unassembled WGS sequence"/>
</dbReference>
<proteinExistence type="predicted"/>
<reference evidence="1 2" key="1">
    <citation type="submission" date="2024-05" db="EMBL/GenBank/DDBJ databases">
        <title>Genome sequencing and assembly of Indian major carp, Cirrhinus mrigala (Hamilton, 1822).</title>
        <authorList>
            <person name="Mohindra V."/>
            <person name="Chowdhury L.M."/>
            <person name="Lal K."/>
            <person name="Jena J.K."/>
        </authorList>
    </citation>
    <scope>NUCLEOTIDE SEQUENCE [LARGE SCALE GENOMIC DNA]</scope>
    <source>
        <strain evidence="1">CM1030</strain>
        <tissue evidence="1">Blood</tissue>
    </source>
</reference>
<name>A0ABD0MY50_CIRMR</name>
<dbReference type="EMBL" id="JAMKFB020000146">
    <property type="protein sequence ID" value="KAL0153018.1"/>
    <property type="molecule type" value="Genomic_DNA"/>
</dbReference>
<organism evidence="1 2">
    <name type="scientific">Cirrhinus mrigala</name>
    <name type="common">Mrigala</name>
    <dbReference type="NCBI Taxonomy" id="683832"/>
    <lineage>
        <taxon>Eukaryota</taxon>
        <taxon>Metazoa</taxon>
        <taxon>Chordata</taxon>
        <taxon>Craniata</taxon>
        <taxon>Vertebrata</taxon>
        <taxon>Euteleostomi</taxon>
        <taxon>Actinopterygii</taxon>
        <taxon>Neopterygii</taxon>
        <taxon>Teleostei</taxon>
        <taxon>Ostariophysi</taxon>
        <taxon>Cypriniformes</taxon>
        <taxon>Cyprinidae</taxon>
        <taxon>Labeoninae</taxon>
        <taxon>Labeonini</taxon>
        <taxon>Cirrhinus</taxon>
    </lineage>
</organism>
<feature type="non-terminal residue" evidence="1">
    <location>
        <position position="1"/>
    </location>
</feature>
<sequence length="137" mass="15488">SMTATANSVVNRPVFMPETFTGSGRDWADWSQQFEMAADVNNWSGDLKLKFICILWLDSRRPQRRLPGESAREFGNALRRLVAKSYPVANGETQDLLAREHFIAHVGTGELRIQLRSARPTTLEAAINLAFELELIR</sequence>
<protein>
    <submittedName>
        <fullName evidence="1">Uncharacterized protein</fullName>
    </submittedName>
</protein>
<feature type="non-terminal residue" evidence="1">
    <location>
        <position position="137"/>
    </location>
</feature>
<accession>A0ABD0MY50</accession>
<dbReference type="AlphaFoldDB" id="A0ABD0MY50"/>
<keyword evidence="2" id="KW-1185">Reference proteome</keyword>